<protein>
    <submittedName>
        <fullName evidence="2">Uncharacterized protein</fullName>
    </submittedName>
</protein>
<reference evidence="2" key="2">
    <citation type="journal article" date="2015" name="Data Brief">
        <title>Shoot transcriptome of the giant reed, Arundo donax.</title>
        <authorList>
            <person name="Barrero R.A."/>
            <person name="Guerrero F.D."/>
            <person name="Moolhuijzen P."/>
            <person name="Goolsby J.A."/>
            <person name="Tidwell J."/>
            <person name="Bellgard S.E."/>
            <person name="Bellgard M.I."/>
        </authorList>
    </citation>
    <scope>NUCLEOTIDE SEQUENCE</scope>
    <source>
        <tissue evidence="2">Shoot tissue taken approximately 20 cm above the soil surface</tissue>
    </source>
</reference>
<dbReference type="InterPro" id="IPR007658">
    <property type="entry name" value="DUF594"/>
</dbReference>
<evidence type="ECO:0000313" key="2">
    <source>
        <dbReference type="EMBL" id="JAE18839.1"/>
    </source>
</evidence>
<reference evidence="2" key="1">
    <citation type="submission" date="2014-09" db="EMBL/GenBank/DDBJ databases">
        <authorList>
            <person name="Magalhaes I.L.F."/>
            <person name="Oliveira U."/>
            <person name="Santos F.R."/>
            <person name="Vidigal T.H.D.A."/>
            <person name="Brescovit A.D."/>
            <person name="Santos A.J."/>
        </authorList>
    </citation>
    <scope>NUCLEOTIDE SEQUENCE</scope>
    <source>
        <tissue evidence="2">Shoot tissue taken approximately 20 cm above the soil surface</tissue>
    </source>
</reference>
<dbReference type="Pfam" id="PF04578">
    <property type="entry name" value="DUF594"/>
    <property type="match status" value="1"/>
</dbReference>
<proteinExistence type="predicted"/>
<name>A0A0A9G5U4_ARUDO</name>
<dbReference type="EMBL" id="GBRH01179057">
    <property type="protein sequence ID" value="JAE18839.1"/>
    <property type="molecule type" value="Transcribed_RNA"/>
</dbReference>
<sequence length="66" mass="7426">MWTELIVFVAPSSDEERLKAHEDVLVQGGELITVLWALITHTSVPRPADKQTTMGGHQKNFGRPVW</sequence>
<organism evidence="2">
    <name type="scientific">Arundo donax</name>
    <name type="common">Giant reed</name>
    <name type="synonym">Donax arundinaceus</name>
    <dbReference type="NCBI Taxonomy" id="35708"/>
    <lineage>
        <taxon>Eukaryota</taxon>
        <taxon>Viridiplantae</taxon>
        <taxon>Streptophyta</taxon>
        <taxon>Embryophyta</taxon>
        <taxon>Tracheophyta</taxon>
        <taxon>Spermatophyta</taxon>
        <taxon>Magnoliopsida</taxon>
        <taxon>Liliopsida</taxon>
        <taxon>Poales</taxon>
        <taxon>Poaceae</taxon>
        <taxon>PACMAD clade</taxon>
        <taxon>Arundinoideae</taxon>
        <taxon>Arundineae</taxon>
        <taxon>Arundo</taxon>
    </lineage>
</organism>
<accession>A0A0A9G5U4</accession>
<dbReference type="AlphaFoldDB" id="A0A0A9G5U4"/>
<feature type="region of interest" description="Disordered" evidence="1">
    <location>
        <begin position="46"/>
        <end position="66"/>
    </location>
</feature>
<evidence type="ECO:0000256" key="1">
    <source>
        <dbReference type="SAM" id="MobiDB-lite"/>
    </source>
</evidence>